<dbReference type="AlphaFoldDB" id="A0A4V5NEJ5"/>
<dbReference type="OrthoDB" id="62952at2759"/>
<name>A0A4V5NEJ5_9PEZI</name>
<accession>A0A4V5NEJ5</accession>
<reference evidence="1 2" key="1">
    <citation type="submission" date="2017-03" db="EMBL/GenBank/DDBJ databases">
        <title>Genomes of endolithic fungi from Antarctica.</title>
        <authorList>
            <person name="Coleine C."/>
            <person name="Masonjones S."/>
            <person name="Stajich J.E."/>
        </authorList>
    </citation>
    <scope>NUCLEOTIDE SEQUENCE [LARGE SCALE GENOMIC DNA]</scope>
    <source>
        <strain evidence="1 2">CCFEE 5184</strain>
    </source>
</reference>
<comment type="caution">
    <text evidence="1">The sequence shown here is derived from an EMBL/GenBank/DDBJ whole genome shotgun (WGS) entry which is preliminary data.</text>
</comment>
<keyword evidence="2" id="KW-1185">Reference proteome</keyword>
<dbReference type="Proteomes" id="UP000309340">
    <property type="component" value="Unassembled WGS sequence"/>
</dbReference>
<evidence type="ECO:0000313" key="1">
    <source>
        <dbReference type="EMBL" id="TKA66749.1"/>
    </source>
</evidence>
<organism evidence="1 2">
    <name type="scientific">Friedmanniomyces simplex</name>
    <dbReference type="NCBI Taxonomy" id="329884"/>
    <lineage>
        <taxon>Eukaryota</taxon>
        <taxon>Fungi</taxon>
        <taxon>Dikarya</taxon>
        <taxon>Ascomycota</taxon>
        <taxon>Pezizomycotina</taxon>
        <taxon>Dothideomycetes</taxon>
        <taxon>Dothideomycetidae</taxon>
        <taxon>Mycosphaerellales</taxon>
        <taxon>Teratosphaeriaceae</taxon>
        <taxon>Friedmanniomyces</taxon>
    </lineage>
</organism>
<gene>
    <name evidence="1" type="ORF">B0A55_10238</name>
</gene>
<dbReference type="EMBL" id="NAJQ01000622">
    <property type="protein sequence ID" value="TKA66749.1"/>
    <property type="molecule type" value="Genomic_DNA"/>
</dbReference>
<sequence length="187" mass="21170">MRQSSSKATRSEGTTKLRNRVYDFLLLAPYTIPISTSLEFPSTSSSHHALHQSILPPPITRASRQLRRETLALFYGGNTFELYLHSSENVAISRVINGATCWLTRMGEEQRGMVREMVLCTRVGMDVLRVKRPYNVVVPARREGLRRTGGQRLRVSVSEEEVGDETCVANRVYGVDLRHYRVVFEGG</sequence>
<proteinExistence type="predicted"/>
<protein>
    <submittedName>
        <fullName evidence="1">Uncharacterized protein</fullName>
    </submittedName>
</protein>
<evidence type="ECO:0000313" key="2">
    <source>
        <dbReference type="Proteomes" id="UP000309340"/>
    </source>
</evidence>